<evidence type="ECO:0000256" key="3">
    <source>
        <dbReference type="ARBA" id="ARBA00022553"/>
    </source>
</evidence>
<dbReference type="InterPro" id="IPR003594">
    <property type="entry name" value="HATPase_dom"/>
</dbReference>
<dbReference type="AlphaFoldDB" id="A0A1Y3KTE8"/>
<dbReference type="InterPro" id="IPR035965">
    <property type="entry name" value="PAS-like_dom_sf"/>
</dbReference>
<evidence type="ECO:0000313" key="7">
    <source>
        <dbReference type="Proteomes" id="UP000196082"/>
    </source>
</evidence>
<evidence type="ECO:0000313" key="6">
    <source>
        <dbReference type="EMBL" id="OUM28965.1"/>
    </source>
</evidence>
<dbReference type="PROSITE" id="PS50112">
    <property type="entry name" value="PAS"/>
    <property type="match status" value="1"/>
</dbReference>
<dbReference type="Pfam" id="PF13426">
    <property type="entry name" value="PAS_9"/>
    <property type="match status" value="1"/>
</dbReference>
<dbReference type="PANTHER" id="PTHR43547">
    <property type="entry name" value="TWO-COMPONENT HISTIDINE KINASE"/>
    <property type="match status" value="1"/>
</dbReference>
<dbReference type="InterPro" id="IPR005467">
    <property type="entry name" value="His_kinase_dom"/>
</dbReference>
<dbReference type="CDD" id="cd00130">
    <property type="entry name" value="PAS"/>
    <property type="match status" value="1"/>
</dbReference>
<dbReference type="Gene3D" id="3.30.450.20">
    <property type="entry name" value="PAS domain"/>
    <property type="match status" value="1"/>
</dbReference>
<dbReference type="Pfam" id="PF00512">
    <property type="entry name" value="HisKA"/>
    <property type="match status" value="1"/>
</dbReference>
<keyword evidence="6" id="KW-0418">Kinase</keyword>
<dbReference type="Gene3D" id="3.30.565.10">
    <property type="entry name" value="Histidine kinase-like ATPase, C-terminal domain"/>
    <property type="match status" value="1"/>
</dbReference>
<name>A0A1Y3KTE8_PSEPU</name>
<keyword evidence="6" id="KW-0808">Transferase</keyword>
<organism evidence="6 7">
    <name type="scientific">Pseudomonas putida</name>
    <name type="common">Arthrobacter siderocapsulatus</name>
    <dbReference type="NCBI Taxonomy" id="303"/>
    <lineage>
        <taxon>Bacteria</taxon>
        <taxon>Pseudomonadati</taxon>
        <taxon>Pseudomonadota</taxon>
        <taxon>Gammaproteobacteria</taxon>
        <taxon>Pseudomonadales</taxon>
        <taxon>Pseudomonadaceae</taxon>
        <taxon>Pseudomonas</taxon>
    </lineage>
</organism>
<evidence type="ECO:0000259" key="4">
    <source>
        <dbReference type="PROSITE" id="PS50109"/>
    </source>
</evidence>
<dbReference type="CDD" id="cd00082">
    <property type="entry name" value="HisKA"/>
    <property type="match status" value="1"/>
</dbReference>
<dbReference type="GO" id="GO:0000155">
    <property type="term" value="F:phosphorelay sensor kinase activity"/>
    <property type="evidence" value="ECO:0007669"/>
    <property type="project" value="InterPro"/>
</dbReference>
<reference evidence="6 7" key="1">
    <citation type="submission" date="2017-05" db="EMBL/GenBank/DDBJ databases">
        <title>Whole genome sequence of Pseudomonas putida isolate 1312 commercialized as a biostimulant.</title>
        <authorList>
            <person name="Crovadore J."/>
            <person name="Blanc P."/>
            <person name="Chablais R."/>
            <person name="Cochard B."/>
            <person name="Grizard D."/>
            <person name="Lefort F."/>
        </authorList>
    </citation>
    <scope>NUCLEOTIDE SEQUENCE [LARGE SCALE GENOMIC DNA]</scope>
    <source>
        <strain evidence="6 7">1312</strain>
    </source>
</reference>
<evidence type="ECO:0000256" key="2">
    <source>
        <dbReference type="ARBA" id="ARBA00012438"/>
    </source>
</evidence>
<dbReference type="SMART" id="SM00388">
    <property type="entry name" value="HisKA"/>
    <property type="match status" value="1"/>
</dbReference>
<dbReference type="PANTHER" id="PTHR43547:SF2">
    <property type="entry name" value="HYBRID SIGNAL TRANSDUCTION HISTIDINE KINASE C"/>
    <property type="match status" value="1"/>
</dbReference>
<proteinExistence type="predicted"/>
<dbReference type="SUPFAM" id="SSF47384">
    <property type="entry name" value="Homodimeric domain of signal transducing histidine kinase"/>
    <property type="match status" value="1"/>
</dbReference>
<dbReference type="PROSITE" id="PS50109">
    <property type="entry name" value="HIS_KIN"/>
    <property type="match status" value="1"/>
</dbReference>
<dbReference type="SMART" id="SM00387">
    <property type="entry name" value="HATPase_c"/>
    <property type="match status" value="1"/>
</dbReference>
<protein>
    <recommendedName>
        <fullName evidence="2">histidine kinase</fullName>
        <ecNumber evidence="2">2.7.13.3</ecNumber>
    </recommendedName>
</protein>
<dbReference type="EMBL" id="NFSB01000083">
    <property type="protein sequence ID" value="OUM28965.1"/>
    <property type="molecule type" value="Genomic_DNA"/>
</dbReference>
<dbReference type="EC" id="2.7.13.3" evidence="2"/>
<dbReference type="InterPro" id="IPR000014">
    <property type="entry name" value="PAS"/>
</dbReference>
<sequence length="390" mass="42245">MLLTSQNGQIASANPALCRLLGYTYEALVGMRLGQLLTVEANTLHQLYWQPLIGQLGAVANVKFDFVHRQGFTLPLMSNAIACAGSNGVVHELTVFNPEGHRYERDLLRARLVAERCLANNLKAQRALLSRSCACVMQPPERPQSLVTEQMLGIVSHDLRTPLQAISMAADLLRRRSHADDSPRLLTVISHSVSRAQRLVADLLDFTLIQAGLGIAIVPKVADLPHTVEGCLDELRLTCPGHQLIYQHSGGRSAVFDTDRLYQVIGNLVANAVAYGDPRTPVYVTSCAAETTATLTVHNSGKPIPSDLLKHVFEPFAFGEQQLAGATSIGLGLFIVNQIAKAHAGCVSVVSTQQEGTTFTVRLSQQNTGTRSSLSARTVNRSLARLVTSR</sequence>
<comment type="catalytic activity">
    <reaction evidence="1">
        <text>ATP + protein L-histidine = ADP + protein N-phospho-L-histidine.</text>
        <dbReference type="EC" id="2.7.13.3"/>
    </reaction>
</comment>
<dbReference type="NCBIfam" id="TIGR00229">
    <property type="entry name" value="sensory_box"/>
    <property type="match status" value="1"/>
</dbReference>
<comment type="caution">
    <text evidence="6">The sequence shown here is derived from an EMBL/GenBank/DDBJ whole genome shotgun (WGS) entry which is preliminary data.</text>
</comment>
<dbReference type="InterPro" id="IPR003661">
    <property type="entry name" value="HisK_dim/P_dom"/>
</dbReference>
<accession>A0A1Y3KTE8</accession>
<dbReference type="Proteomes" id="UP000196082">
    <property type="component" value="Unassembled WGS sequence"/>
</dbReference>
<feature type="domain" description="PAS" evidence="5">
    <location>
        <begin position="1"/>
        <end position="30"/>
    </location>
</feature>
<dbReference type="InterPro" id="IPR036890">
    <property type="entry name" value="HATPase_C_sf"/>
</dbReference>
<keyword evidence="3" id="KW-0597">Phosphoprotein</keyword>
<gene>
    <name evidence="6" type="ORF">B8W72_20150</name>
</gene>
<dbReference type="PRINTS" id="PR00344">
    <property type="entry name" value="BCTRLSENSOR"/>
</dbReference>
<dbReference type="InterPro" id="IPR036097">
    <property type="entry name" value="HisK_dim/P_sf"/>
</dbReference>
<feature type="domain" description="Histidine kinase" evidence="4">
    <location>
        <begin position="154"/>
        <end position="367"/>
    </location>
</feature>
<evidence type="ECO:0000259" key="5">
    <source>
        <dbReference type="PROSITE" id="PS50112"/>
    </source>
</evidence>
<evidence type="ECO:0000256" key="1">
    <source>
        <dbReference type="ARBA" id="ARBA00000085"/>
    </source>
</evidence>
<dbReference type="Pfam" id="PF02518">
    <property type="entry name" value="HATPase_c"/>
    <property type="match status" value="1"/>
</dbReference>
<dbReference type="SUPFAM" id="SSF55874">
    <property type="entry name" value="ATPase domain of HSP90 chaperone/DNA topoisomerase II/histidine kinase"/>
    <property type="match status" value="1"/>
</dbReference>
<dbReference type="InterPro" id="IPR004358">
    <property type="entry name" value="Sig_transdc_His_kin-like_C"/>
</dbReference>
<dbReference type="SUPFAM" id="SSF55785">
    <property type="entry name" value="PYP-like sensor domain (PAS domain)"/>
    <property type="match status" value="1"/>
</dbReference>
<dbReference type="Gene3D" id="1.10.287.130">
    <property type="match status" value="1"/>
</dbReference>